<proteinExistence type="predicted"/>
<dbReference type="InterPro" id="IPR007452">
    <property type="entry name" value="TamB_C"/>
</dbReference>
<evidence type="ECO:0000256" key="2">
    <source>
        <dbReference type="ARBA" id="ARBA00022692"/>
    </source>
</evidence>
<accession>K6ZG87</accession>
<evidence type="ECO:0000256" key="4">
    <source>
        <dbReference type="ARBA" id="ARBA00023136"/>
    </source>
</evidence>
<dbReference type="GO" id="GO:0009306">
    <property type="term" value="P:protein secretion"/>
    <property type="evidence" value="ECO:0007669"/>
    <property type="project" value="InterPro"/>
</dbReference>
<dbReference type="EMBL" id="BAEQ01000017">
    <property type="protein sequence ID" value="GAC27943.1"/>
    <property type="molecule type" value="Genomic_DNA"/>
</dbReference>
<dbReference type="Pfam" id="PF04357">
    <property type="entry name" value="TamB"/>
    <property type="match status" value="1"/>
</dbReference>
<gene>
    <name evidence="6" type="ORF">GPAL_1064</name>
</gene>
<feature type="domain" description="Translocation and assembly module TamB C-terminal" evidence="5">
    <location>
        <begin position="979"/>
        <end position="1314"/>
    </location>
</feature>
<keyword evidence="7" id="KW-1185">Reference proteome</keyword>
<comment type="subcellular location">
    <subcellularLocation>
        <location evidence="1">Membrane</location>
        <topology evidence="1">Single-pass membrane protein</topology>
    </subcellularLocation>
</comment>
<keyword evidence="2" id="KW-0812">Transmembrane</keyword>
<dbReference type="STRING" id="1121922.GCA_000428905_00090"/>
<evidence type="ECO:0000313" key="7">
    <source>
        <dbReference type="Proteomes" id="UP000006251"/>
    </source>
</evidence>
<keyword evidence="3" id="KW-1133">Transmembrane helix</keyword>
<evidence type="ECO:0000256" key="3">
    <source>
        <dbReference type="ARBA" id="ARBA00022989"/>
    </source>
</evidence>
<dbReference type="GO" id="GO:0097347">
    <property type="term" value="C:TAM protein secretion complex"/>
    <property type="evidence" value="ECO:0007669"/>
    <property type="project" value="TreeGrafter"/>
</dbReference>
<reference evidence="7" key="1">
    <citation type="journal article" date="2014" name="Environ. Microbiol.">
        <title>Comparative genomics of the marine bacterial genus Glaciecola reveals the high degree of genomic diversity and genomic characteristic for cold adaptation.</title>
        <authorList>
            <person name="Qin Q.L."/>
            <person name="Xie B.B."/>
            <person name="Yu Y."/>
            <person name="Shu Y.L."/>
            <person name="Rong J.C."/>
            <person name="Zhang Y.J."/>
            <person name="Zhao D.L."/>
            <person name="Chen X.L."/>
            <person name="Zhang X.Y."/>
            <person name="Chen B."/>
            <person name="Zhou B.C."/>
            <person name="Zhang Y.Z."/>
        </authorList>
    </citation>
    <scope>NUCLEOTIDE SEQUENCE [LARGE SCALE GENOMIC DNA]</scope>
    <source>
        <strain evidence="7">ACAM 615</strain>
    </source>
</reference>
<name>K6ZG87_9ALTE</name>
<dbReference type="PANTHER" id="PTHR36985">
    <property type="entry name" value="TRANSLOCATION AND ASSEMBLY MODULE SUBUNIT TAMB"/>
    <property type="match status" value="1"/>
</dbReference>
<dbReference type="Proteomes" id="UP000006251">
    <property type="component" value="Unassembled WGS sequence"/>
</dbReference>
<dbReference type="PANTHER" id="PTHR36985:SF1">
    <property type="entry name" value="TRANSLOCATION AND ASSEMBLY MODULE SUBUNIT TAMB"/>
    <property type="match status" value="1"/>
</dbReference>
<dbReference type="GO" id="GO:0005886">
    <property type="term" value="C:plasma membrane"/>
    <property type="evidence" value="ECO:0007669"/>
    <property type="project" value="InterPro"/>
</dbReference>
<organism evidence="6 7">
    <name type="scientific">Brumicola pallidula DSM 14239 = ACAM 615</name>
    <dbReference type="NCBI Taxonomy" id="1121922"/>
    <lineage>
        <taxon>Bacteria</taxon>
        <taxon>Pseudomonadati</taxon>
        <taxon>Pseudomonadota</taxon>
        <taxon>Gammaproteobacteria</taxon>
        <taxon>Alteromonadales</taxon>
        <taxon>Alteromonadaceae</taxon>
        <taxon>Brumicola</taxon>
    </lineage>
</organism>
<protein>
    <recommendedName>
        <fullName evidence="5">Translocation and assembly module TamB C-terminal domain-containing protein</fullName>
    </recommendedName>
</protein>
<evidence type="ECO:0000256" key="1">
    <source>
        <dbReference type="ARBA" id="ARBA00004167"/>
    </source>
</evidence>
<comment type="caution">
    <text evidence="6">The sequence shown here is derived from an EMBL/GenBank/DDBJ whole genome shotgun (WGS) entry which is preliminary data.</text>
</comment>
<evidence type="ECO:0000259" key="5">
    <source>
        <dbReference type="Pfam" id="PF04357"/>
    </source>
</evidence>
<keyword evidence="4" id="KW-0472">Membrane</keyword>
<sequence>MLVVSVALSGIGTQWAINYVNEGDFGVSVDYKGGSFYSQVELNQIRIKQPGVNVESNDLSLDINLSCLFAAQICINKIRLNSVVVELGNMPVQQEVIESAANKLIQLPVLLSLNELSIGDILVSQNNVEVLKLKDMLLALSFHHQLNISQLNVGSLSIQLPKMVKPELTSTTSSGPNQKGPRDWLSALANYQYVPIVIPDVYIPIELALKSTVLRNVCIRQQAQDDAISTSVCNDSLAIVLDIKNQKLDTTVVISNLHQGPETPNFMPTNLKLKAVVNFVKKFEHNLTLVALKVDTPVSNQSSKALKVETLKVDTPIFNNATGFELQSEGSIDKLNLILTHLPSQQKLLTLGSVLELSKVTLPLYVDMKFEGLSAGVADDIQAWLPELRNDVILQLRGVSLLHTKMAGDMQGYRVTSTLKTEEIFGIENFELNAWFKPTSTKQGERSIVDIQKLNLNGSIGALDYVGKAILSSKRDGQNELSFSGNLELESVQLAKLDASLNSLISGQLPHTIVITETTQSAAIKGVNLSGSWQDLPLSLIADAELEKSGNVKVQSVRLTQGDNKLNVQGHLYSRKALGSIAQLGINFPDKNEKKASSLDFSIDLNALSDIYPDLEGQIYAKGNLSGPIEAPKIIMQVNAKEFAAAGISLENALIDVSINIANKLASKAQISISNLFAGGQNIPRLELQLSGDESEQSLRLSIPEGEYVTEQFFKGQLNTQNTSWSGKWLEGDLVSSFAELSLQDQPNLIINLQPFSLFLARHCWEGRGDRLCTEDINATQIQAKTKISLDYNVMNTGVAKLLPAFDIDTSELTVNIDIDIDWQQQRGLNFSADAVSQNATLVSSENKISIENILAKVQGTPKSINSSFSFDSTEAGRVSLSSKLDLASQPYQHQGSITVSDFAVSYFASFITAVKKLSGDINANIAFEGPLDKPSLQGELSITEGAIVLKEYPLRLSDYNQKVIFKGSKADFSAQFTLGDGRGSINGDVDFTDALTVNTTVVGDKLVIAYETYQFEVSPDINITFSPELLSVSGKVEVPYARVKIKSLPSSAKSPTQDIIVIDDKKVVKQGRLPLDINVNVLIDKAKTGQVKLDALDLKAELSGDLTVQIDTQNTRVHGIVEVLKGEYEAYSQVLQIRKGDIIFSGQPDVPAFDIEAIRNPLNTKDEVIAGIRVTGNAIKPSVELFSEPTMEQARQLSYLISGTDSFGAGEDSDSNTTLVNALVSFGVGRSENGIGSLGQKLGVKDLNLQTAGQGSDTQVQLSGQLAEGVKITYGIGVFDSVSEVSVHYQLLPKLYLEAVSGVNNTLDLYYQITSKD</sequence>
<evidence type="ECO:0000313" key="6">
    <source>
        <dbReference type="EMBL" id="GAC27943.1"/>
    </source>
</evidence>